<feature type="transmembrane region" description="Helical" evidence="6">
    <location>
        <begin position="267"/>
        <end position="286"/>
    </location>
</feature>
<reference evidence="8 10" key="1">
    <citation type="submission" date="2016-10" db="EMBL/GenBank/DDBJ databases">
        <authorList>
            <person name="Cai Z."/>
        </authorList>
    </citation>
    <scope>NUCLEOTIDE SEQUENCE [LARGE SCALE GENOMIC DNA]</scope>
    <source>
        <strain evidence="8 10">DSM 25227</strain>
    </source>
</reference>
<dbReference type="RefSeq" id="WP_109564783.1">
    <property type="nucleotide sequence ID" value="NZ_QGDJ01000005.1"/>
</dbReference>
<keyword evidence="9" id="KW-1185">Reference proteome</keyword>
<dbReference type="OrthoDB" id="9799225at2"/>
<evidence type="ECO:0000256" key="1">
    <source>
        <dbReference type="ARBA" id="ARBA00004141"/>
    </source>
</evidence>
<dbReference type="PANTHER" id="PTHR21716:SF64">
    <property type="entry name" value="AI-2 TRANSPORT PROTEIN TQSA"/>
    <property type="match status" value="1"/>
</dbReference>
<evidence type="ECO:0000256" key="3">
    <source>
        <dbReference type="ARBA" id="ARBA00022692"/>
    </source>
</evidence>
<name>A0A2Y9AU39_9RHOB</name>
<evidence type="ECO:0000313" key="9">
    <source>
        <dbReference type="Proteomes" id="UP000245839"/>
    </source>
</evidence>
<dbReference type="EMBL" id="UETC01000005">
    <property type="protein sequence ID" value="SSA46848.1"/>
    <property type="molecule type" value="Genomic_DNA"/>
</dbReference>
<accession>A0A2Y9AU39</accession>
<dbReference type="GO" id="GO:0055085">
    <property type="term" value="P:transmembrane transport"/>
    <property type="evidence" value="ECO:0007669"/>
    <property type="project" value="TreeGrafter"/>
</dbReference>
<proteinExistence type="inferred from homology"/>
<evidence type="ECO:0000313" key="7">
    <source>
        <dbReference type="EMBL" id="PWJ18323.1"/>
    </source>
</evidence>
<dbReference type="Proteomes" id="UP000245839">
    <property type="component" value="Unassembled WGS sequence"/>
</dbReference>
<evidence type="ECO:0000313" key="8">
    <source>
        <dbReference type="EMBL" id="SSA46848.1"/>
    </source>
</evidence>
<dbReference type="EMBL" id="QGDJ01000005">
    <property type="protein sequence ID" value="PWJ18323.1"/>
    <property type="molecule type" value="Genomic_DNA"/>
</dbReference>
<protein>
    <submittedName>
        <fullName evidence="8">Predicted PurR-regulated permease PerM</fullName>
    </submittedName>
    <submittedName>
        <fullName evidence="7">Putative PurR-regulated permease PerM</fullName>
    </submittedName>
</protein>
<evidence type="ECO:0000256" key="2">
    <source>
        <dbReference type="ARBA" id="ARBA00009773"/>
    </source>
</evidence>
<feature type="transmembrane region" description="Helical" evidence="6">
    <location>
        <begin position="306"/>
        <end position="332"/>
    </location>
</feature>
<dbReference type="Proteomes" id="UP000251571">
    <property type="component" value="Unassembled WGS sequence"/>
</dbReference>
<feature type="transmembrane region" description="Helical" evidence="6">
    <location>
        <begin position="65"/>
        <end position="86"/>
    </location>
</feature>
<dbReference type="InterPro" id="IPR002549">
    <property type="entry name" value="AI-2E-like"/>
</dbReference>
<dbReference type="PANTHER" id="PTHR21716">
    <property type="entry name" value="TRANSMEMBRANE PROTEIN"/>
    <property type="match status" value="1"/>
</dbReference>
<evidence type="ECO:0000256" key="5">
    <source>
        <dbReference type="ARBA" id="ARBA00023136"/>
    </source>
</evidence>
<comment type="subcellular location">
    <subcellularLocation>
        <location evidence="1">Membrane</location>
        <topology evidence="1">Multi-pass membrane protein</topology>
    </subcellularLocation>
</comment>
<feature type="transmembrane region" description="Helical" evidence="6">
    <location>
        <begin position="32"/>
        <end position="53"/>
    </location>
</feature>
<keyword evidence="3 6" id="KW-0812">Transmembrane</keyword>
<sequence length="351" mass="37401">MYSAPRLSILATLEAVLLTIAIGWLLWVGQAILLPIIAALITLYILSAAAGGLARVPGLGWTPGWLRRVIVLLLFLAGTVALSAMVTSNVNQAVLSLPLYAENIEALVARTAGQLGFAEEPAWEALRAWVAERVNVGQFAGSLLGTLSSLGGQVVLVVLYAAFLFVERTAFERKLTLAFGDSERRDRARAFLAAANDRIGNYLVVKTVVNILLGAISLVMMLALGIDFAVFWAVLIGLLNYIPYIGSLVGVAFPVLLALAQFGSLGIAVVTLVLLTIAQQIIGSWVEPRMMSRAFNLSTFVVLLSLSFWASIWGLAGAILAVPMTSILVIILAEIETTRPVAVMLSADGQV</sequence>
<feature type="transmembrane region" description="Helical" evidence="6">
    <location>
        <begin position="208"/>
        <end position="235"/>
    </location>
</feature>
<keyword evidence="5 6" id="KW-0472">Membrane</keyword>
<keyword evidence="4 6" id="KW-1133">Transmembrane helix</keyword>
<dbReference type="Pfam" id="PF01594">
    <property type="entry name" value="AI-2E_transport"/>
    <property type="match status" value="1"/>
</dbReference>
<comment type="similarity">
    <text evidence="2">Belongs to the autoinducer-2 exporter (AI-2E) (TC 2.A.86) family.</text>
</comment>
<evidence type="ECO:0000256" key="6">
    <source>
        <dbReference type="SAM" id="Phobius"/>
    </source>
</evidence>
<evidence type="ECO:0000313" key="10">
    <source>
        <dbReference type="Proteomes" id="UP000251571"/>
    </source>
</evidence>
<evidence type="ECO:0000256" key="4">
    <source>
        <dbReference type="ARBA" id="ARBA00022989"/>
    </source>
</evidence>
<feature type="transmembrane region" description="Helical" evidence="6">
    <location>
        <begin position="7"/>
        <end position="26"/>
    </location>
</feature>
<gene>
    <name evidence="7" type="ORF">BCF38_105312</name>
    <name evidence="8" type="ORF">SAMN05421539_105312</name>
</gene>
<organism evidence="8 10">
    <name type="scientific">Jannaschia seohaensis</name>
    <dbReference type="NCBI Taxonomy" id="475081"/>
    <lineage>
        <taxon>Bacteria</taxon>
        <taxon>Pseudomonadati</taxon>
        <taxon>Pseudomonadota</taxon>
        <taxon>Alphaproteobacteria</taxon>
        <taxon>Rhodobacterales</taxon>
        <taxon>Roseobacteraceae</taxon>
        <taxon>Jannaschia</taxon>
    </lineage>
</organism>
<reference evidence="7 9" key="2">
    <citation type="submission" date="2018-03" db="EMBL/GenBank/DDBJ databases">
        <title>Genomic Encyclopedia of Archaeal and Bacterial Type Strains, Phase II (KMG-II): from individual species to whole genera.</title>
        <authorList>
            <person name="Goeker M."/>
        </authorList>
    </citation>
    <scope>NUCLEOTIDE SEQUENCE [LARGE SCALE GENOMIC DNA]</scope>
    <source>
        <strain evidence="7 9">DSM 25227</strain>
    </source>
</reference>
<feature type="transmembrane region" description="Helical" evidence="6">
    <location>
        <begin position="143"/>
        <end position="166"/>
    </location>
</feature>
<dbReference type="AlphaFoldDB" id="A0A2Y9AU39"/>
<dbReference type="GO" id="GO:0016020">
    <property type="term" value="C:membrane"/>
    <property type="evidence" value="ECO:0007669"/>
    <property type="project" value="UniProtKB-SubCell"/>
</dbReference>